<dbReference type="Proteomes" id="UP001141629">
    <property type="component" value="Unassembled WGS sequence"/>
</dbReference>
<dbReference type="PROSITE" id="PS50801">
    <property type="entry name" value="STAS"/>
    <property type="match status" value="1"/>
</dbReference>
<accession>A0A9X2YJM3</accession>
<feature type="domain" description="STAS" evidence="2">
    <location>
        <begin position="26"/>
        <end position="124"/>
    </location>
</feature>
<reference evidence="3" key="2">
    <citation type="journal article" date="2022" name="BMC Genomics">
        <title>Comparative genome analysis of mycobacteria focusing on tRNA and non-coding RNA.</title>
        <authorList>
            <person name="Behra P.R.K."/>
            <person name="Pettersson B.M.F."/>
            <person name="Ramesh M."/>
            <person name="Das S."/>
            <person name="Dasgupta S."/>
            <person name="Kirsebom L.A."/>
        </authorList>
    </citation>
    <scope>NUCLEOTIDE SEQUENCE</scope>
    <source>
        <strain evidence="3">DSM 44838</strain>
    </source>
</reference>
<name>A0A9X2YJM3_9MYCO</name>
<sequence length="179" mass="18891">MIDDEAVGWQHGWASTHGRLANLARIVVASGDMNGTESSILRRRLADELDGEPTRLVLELSRVTSVGSAFIDVLTDASATAGEADISFCLVAPPNGPVVDALTAAALDELFEISATLSEALIAVNHSETVGAAVVEGAQRARERAQLICEAARKTRDHSRRLRGWGPRAHGSELPSGGD</sequence>
<dbReference type="SUPFAM" id="SSF52091">
    <property type="entry name" value="SpoIIaa-like"/>
    <property type="match status" value="1"/>
</dbReference>
<comment type="caution">
    <text evidence="3">The sequence shown here is derived from an EMBL/GenBank/DDBJ whole genome shotgun (WGS) entry which is preliminary data.</text>
</comment>
<dbReference type="InterPro" id="IPR002645">
    <property type="entry name" value="STAS_dom"/>
</dbReference>
<reference evidence="3" key="1">
    <citation type="submission" date="2020-07" db="EMBL/GenBank/DDBJ databases">
        <authorList>
            <person name="Pettersson B.M.F."/>
            <person name="Behra P.R.K."/>
            <person name="Ramesh M."/>
            <person name="Das S."/>
            <person name="Dasgupta S."/>
            <person name="Kirsebom L.A."/>
        </authorList>
    </citation>
    <scope>NUCLEOTIDE SEQUENCE</scope>
    <source>
        <strain evidence="3">DSM 44838</strain>
    </source>
</reference>
<protein>
    <submittedName>
        <fullName evidence="3">STAS domain-containing protein</fullName>
    </submittedName>
</protein>
<evidence type="ECO:0000313" key="3">
    <source>
        <dbReference type="EMBL" id="MCV7420583.1"/>
    </source>
</evidence>
<feature type="region of interest" description="Disordered" evidence="1">
    <location>
        <begin position="159"/>
        <end position="179"/>
    </location>
</feature>
<evidence type="ECO:0000259" key="2">
    <source>
        <dbReference type="PROSITE" id="PS50801"/>
    </source>
</evidence>
<dbReference type="InterPro" id="IPR036513">
    <property type="entry name" value="STAS_dom_sf"/>
</dbReference>
<keyword evidence="4" id="KW-1185">Reference proteome</keyword>
<evidence type="ECO:0000256" key="1">
    <source>
        <dbReference type="SAM" id="MobiDB-lite"/>
    </source>
</evidence>
<proteinExistence type="predicted"/>
<dbReference type="EMBL" id="JACKVK010000005">
    <property type="protein sequence ID" value="MCV7420583.1"/>
    <property type="molecule type" value="Genomic_DNA"/>
</dbReference>
<gene>
    <name evidence="3" type="ORF">H7K45_08525</name>
</gene>
<dbReference type="Gene3D" id="3.30.750.24">
    <property type="entry name" value="STAS domain"/>
    <property type="match status" value="1"/>
</dbReference>
<evidence type="ECO:0000313" key="4">
    <source>
        <dbReference type="Proteomes" id="UP001141629"/>
    </source>
</evidence>
<organism evidence="3 4">
    <name type="scientific">Mycobacterium yunnanensis</name>
    <dbReference type="NCBI Taxonomy" id="368477"/>
    <lineage>
        <taxon>Bacteria</taxon>
        <taxon>Bacillati</taxon>
        <taxon>Actinomycetota</taxon>
        <taxon>Actinomycetes</taxon>
        <taxon>Mycobacteriales</taxon>
        <taxon>Mycobacteriaceae</taxon>
        <taxon>Mycobacterium</taxon>
    </lineage>
</organism>
<dbReference type="CDD" id="cd07043">
    <property type="entry name" value="STAS_anti-anti-sigma_factors"/>
    <property type="match status" value="1"/>
</dbReference>
<dbReference type="RefSeq" id="WP_263995366.1">
    <property type="nucleotide sequence ID" value="NZ_JACKVK010000005.1"/>
</dbReference>
<dbReference type="Pfam" id="PF01740">
    <property type="entry name" value="STAS"/>
    <property type="match status" value="1"/>
</dbReference>
<dbReference type="AlphaFoldDB" id="A0A9X2YJM3"/>